<dbReference type="InterPro" id="IPR003594">
    <property type="entry name" value="HATPase_dom"/>
</dbReference>
<dbReference type="GO" id="GO:0000155">
    <property type="term" value="F:phosphorelay sensor kinase activity"/>
    <property type="evidence" value="ECO:0007669"/>
    <property type="project" value="InterPro"/>
</dbReference>
<evidence type="ECO:0000256" key="3">
    <source>
        <dbReference type="ARBA" id="ARBA00012438"/>
    </source>
</evidence>
<comment type="catalytic activity">
    <reaction evidence="1">
        <text>ATP + protein L-histidine = ADP + protein N-phospho-L-histidine.</text>
        <dbReference type="EC" id="2.7.13.3"/>
    </reaction>
</comment>
<keyword evidence="4" id="KW-1003">Cell membrane</keyword>
<dbReference type="PROSITE" id="PS50109">
    <property type="entry name" value="HIS_KIN"/>
    <property type="match status" value="1"/>
</dbReference>
<dbReference type="SUPFAM" id="SSF55874">
    <property type="entry name" value="ATPase domain of HSP90 chaperone/DNA topoisomerase II/histidine kinase"/>
    <property type="match status" value="1"/>
</dbReference>
<dbReference type="InterPro" id="IPR005467">
    <property type="entry name" value="His_kinase_dom"/>
</dbReference>
<evidence type="ECO:0000256" key="15">
    <source>
        <dbReference type="SAM" id="MobiDB-lite"/>
    </source>
</evidence>
<evidence type="ECO:0000256" key="16">
    <source>
        <dbReference type="SAM" id="Phobius"/>
    </source>
</evidence>
<evidence type="ECO:0000256" key="13">
    <source>
        <dbReference type="ARBA" id="ARBA00023012"/>
    </source>
</evidence>
<dbReference type="PRINTS" id="PR00344">
    <property type="entry name" value="BCTRLSENSOR"/>
</dbReference>
<dbReference type="SMART" id="SM00387">
    <property type="entry name" value="HATPase_c"/>
    <property type="match status" value="1"/>
</dbReference>
<dbReference type="EMBL" id="UOEQ01000433">
    <property type="protein sequence ID" value="VAW22854.1"/>
    <property type="molecule type" value="Genomic_DNA"/>
</dbReference>
<dbReference type="InterPro" id="IPR003661">
    <property type="entry name" value="HisK_dim/P_dom"/>
</dbReference>
<evidence type="ECO:0000313" key="19">
    <source>
        <dbReference type="EMBL" id="VAW22854.1"/>
    </source>
</evidence>
<dbReference type="CDD" id="cd00075">
    <property type="entry name" value="HATPase"/>
    <property type="match status" value="1"/>
</dbReference>
<gene>
    <name evidence="19" type="ORF">MNBD_ALPHA11-808</name>
</gene>
<feature type="region of interest" description="Disordered" evidence="15">
    <location>
        <begin position="460"/>
        <end position="506"/>
    </location>
</feature>
<accession>A0A3B0URZ4</accession>
<evidence type="ECO:0000256" key="11">
    <source>
        <dbReference type="ARBA" id="ARBA00022840"/>
    </source>
</evidence>
<keyword evidence="11" id="KW-0067">ATP-binding</keyword>
<feature type="compositionally biased region" description="Low complexity" evidence="15">
    <location>
        <begin position="467"/>
        <end position="480"/>
    </location>
</feature>
<evidence type="ECO:0000256" key="14">
    <source>
        <dbReference type="ARBA" id="ARBA00023136"/>
    </source>
</evidence>
<proteinExistence type="predicted"/>
<evidence type="ECO:0000256" key="6">
    <source>
        <dbReference type="ARBA" id="ARBA00022553"/>
    </source>
</evidence>
<protein>
    <recommendedName>
        <fullName evidence="3">histidine kinase</fullName>
        <ecNumber evidence="3">2.7.13.3</ecNumber>
    </recommendedName>
</protein>
<dbReference type="GO" id="GO:0005524">
    <property type="term" value="F:ATP binding"/>
    <property type="evidence" value="ECO:0007669"/>
    <property type="project" value="UniProtKB-KW"/>
</dbReference>
<organism evidence="19">
    <name type="scientific">hydrothermal vent metagenome</name>
    <dbReference type="NCBI Taxonomy" id="652676"/>
    <lineage>
        <taxon>unclassified sequences</taxon>
        <taxon>metagenomes</taxon>
        <taxon>ecological metagenomes</taxon>
    </lineage>
</organism>
<keyword evidence="12 16" id="KW-1133">Transmembrane helix</keyword>
<evidence type="ECO:0000256" key="4">
    <source>
        <dbReference type="ARBA" id="ARBA00022475"/>
    </source>
</evidence>
<name>A0A3B0URZ4_9ZZZZ</name>
<dbReference type="PANTHER" id="PTHR44936:SF5">
    <property type="entry name" value="SENSOR HISTIDINE KINASE ENVZ"/>
    <property type="match status" value="1"/>
</dbReference>
<dbReference type="Pfam" id="PF02518">
    <property type="entry name" value="HATPase_c"/>
    <property type="match status" value="1"/>
</dbReference>
<evidence type="ECO:0000256" key="8">
    <source>
        <dbReference type="ARBA" id="ARBA00022692"/>
    </source>
</evidence>
<keyword evidence="6" id="KW-0597">Phosphoprotein</keyword>
<reference evidence="19" key="1">
    <citation type="submission" date="2018-06" db="EMBL/GenBank/DDBJ databases">
        <authorList>
            <person name="Zhirakovskaya E."/>
        </authorList>
    </citation>
    <scope>NUCLEOTIDE SEQUENCE</scope>
</reference>
<dbReference type="SUPFAM" id="SSF47384">
    <property type="entry name" value="Homodimeric domain of signal transducing histidine kinase"/>
    <property type="match status" value="1"/>
</dbReference>
<dbReference type="InterPro" id="IPR036097">
    <property type="entry name" value="HisK_dim/P_sf"/>
</dbReference>
<dbReference type="CDD" id="cd00082">
    <property type="entry name" value="HisKA"/>
    <property type="match status" value="1"/>
</dbReference>
<keyword evidence="8 16" id="KW-0812">Transmembrane</keyword>
<feature type="domain" description="HAMP" evidence="18">
    <location>
        <begin position="200"/>
        <end position="252"/>
    </location>
</feature>
<dbReference type="GO" id="GO:0005886">
    <property type="term" value="C:plasma membrane"/>
    <property type="evidence" value="ECO:0007669"/>
    <property type="project" value="UniProtKB-SubCell"/>
</dbReference>
<dbReference type="InterPro" id="IPR036890">
    <property type="entry name" value="HATPase_C_sf"/>
</dbReference>
<feature type="transmembrane region" description="Helical" evidence="16">
    <location>
        <begin position="12"/>
        <end position="32"/>
    </location>
</feature>
<dbReference type="PROSITE" id="PS50885">
    <property type="entry name" value="HAMP"/>
    <property type="match status" value="1"/>
</dbReference>
<dbReference type="SMART" id="SM00388">
    <property type="entry name" value="HisKA"/>
    <property type="match status" value="1"/>
</dbReference>
<dbReference type="PANTHER" id="PTHR44936">
    <property type="entry name" value="SENSOR PROTEIN CREC"/>
    <property type="match status" value="1"/>
</dbReference>
<feature type="domain" description="Histidine kinase" evidence="17">
    <location>
        <begin position="260"/>
        <end position="460"/>
    </location>
</feature>
<dbReference type="Pfam" id="PF00672">
    <property type="entry name" value="HAMP"/>
    <property type="match status" value="1"/>
</dbReference>
<dbReference type="SMART" id="SM00304">
    <property type="entry name" value="HAMP"/>
    <property type="match status" value="1"/>
</dbReference>
<dbReference type="AlphaFoldDB" id="A0A3B0URZ4"/>
<comment type="subcellular location">
    <subcellularLocation>
        <location evidence="2">Cell inner membrane</location>
        <topology evidence="2">Multi-pass membrane protein</topology>
    </subcellularLocation>
</comment>
<evidence type="ECO:0000256" key="1">
    <source>
        <dbReference type="ARBA" id="ARBA00000085"/>
    </source>
</evidence>
<feature type="transmembrane region" description="Helical" evidence="16">
    <location>
        <begin position="180"/>
        <end position="199"/>
    </location>
</feature>
<evidence type="ECO:0000256" key="9">
    <source>
        <dbReference type="ARBA" id="ARBA00022741"/>
    </source>
</evidence>
<dbReference type="Pfam" id="PF00512">
    <property type="entry name" value="HisKA"/>
    <property type="match status" value="1"/>
</dbReference>
<sequence length="579" mass="62916">MKNLLPDTIAARAMVLLVVGLAFTHLVSNLFYSTDQESALLTAGGGHAIQWVAATGAFADKVSPQEWETIVKTANSDNRFVTLTDAPVVQKTNTDDWRDGVLVRELRRQVPKNRIDNYRIAYAQHMSGSPEIAYWQEVLLAEQLELPMELVLVSLRLNNGIWLNVASPIQSPPQFFSARLWLSMGVMLIAVVMISYVIVGRMTAPLKQLSQAAEKLGTDVQAPAIPETGPEEVRRTAHAFNVMQNRIRSFVEDRTQMLGAIAHDLGTPITRLRLRAEFVEDKSVREKMLRDLDDMQQMVASTLAFIREEAASEPRAIVDLGSLLARVCDDIQDAGAEVDLAEAPRGILLECGPIGLRRALGNLIDNAAKYGKRATVSLIGETEMVRIIIDDDGPGIPESRQSDVFQPFRRLDDSRNQDIAGTGLGLAIARTIVRSHGGDIRISNRSEGGLRAELRLPVSEQTSQMQASANSTAKTKSAAKILKGGNSPENSKNASAGKMAKSGTVNINQRTRPYGAVGFGSMASGKTSAEFERAQTSAGGGNSVLRIPGFSVFASVVASVKGLITTSEHYKRAGRKTDR</sequence>
<keyword evidence="9" id="KW-0547">Nucleotide-binding</keyword>
<dbReference type="Gene3D" id="3.30.565.10">
    <property type="entry name" value="Histidine kinase-like ATPase, C-terminal domain"/>
    <property type="match status" value="1"/>
</dbReference>
<keyword evidence="13" id="KW-0902">Two-component regulatory system</keyword>
<dbReference type="InterPro" id="IPR003660">
    <property type="entry name" value="HAMP_dom"/>
</dbReference>
<dbReference type="CDD" id="cd06225">
    <property type="entry name" value="HAMP"/>
    <property type="match status" value="1"/>
</dbReference>
<dbReference type="EC" id="2.7.13.3" evidence="3"/>
<evidence type="ECO:0000259" key="18">
    <source>
        <dbReference type="PROSITE" id="PS50885"/>
    </source>
</evidence>
<evidence type="ECO:0000256" key="12">
    <source>
        <dbReference type="ARBA" id="ARBA00022989"/>
    </source>
</evidence>
<evidence type="ECO:0000256" key="7">
    <source>
        <dbReference type="ARBA" id="ARBA00022679"/>
    </source>
</evidence>
<dbReference type="InterPro" id="IPR004358">
    <property type="entry name" value="Sig_transdc_His_kin-like_C"/>
</dbReference>
<keyword evidence="10" id="KW-0418">Kinase</keyword>
<evidence type="ECO:0000256" key="5">
    <source>
        <dbReference type="ARBA" id="ARBA00022519"/>
    </source>
</evidence>
<keyword evidence="7" id="KW-0808">Transferase</keyword>
<dbReference type="InterPro" id="IPR050980">
    <property type="entry name" value="2C_sensor_his_kinase"/>
</dbReference>
<evidence type="ECO:0000256" key="10">
    <source>
        <dbReference type="ARBA" id="ARBA00022777"/>
    </source>
</evidence>
<evidence type="ECO:0000256" key="2">
    <source>
        <dbReference type="ARBA" id="ARBA00004429"/>
    </source>
</evidence>
<keyword evidence="14 16" id="KW-0472">Membrane</keyword>
<keyword evidence="5" id="KW-0997">Cell inner membrane</keyword>
<dbReference type="Gene3D" id="1.10.287.130">
    <property type="match status" value="1"/>
</dbReference>
<evidence type="ECO:0000259" key="17">
    <source>
        <dbReference type="PROSITE" id="PS50109"/>
    </source>
</evidence>